<dbReference type="PANTHER" id="PTHR11059:SF0">
    <property type="entry name" value="DNA REPAIR PROTEIN RECN"/>
    <property type="match status" value="1"/>
</dbReference>
<gene>
    <name evidence="11" type="primary">recN</name>
    <name evidence="11" type="ORF">H9Q76_04565</name>
</gene>
<dbReference type="RefSeq" id="WP_249321721.1">
    <property type="nucleotide sequence ID" value="NZ_CP060632.1"/>
</dbReference>
<dbReference type="AlphaFoldDB" id="A0A7G9FPS9"/>
<evidence type="ECO:0000256" key="3">
    <source>
        <dbReference type="ARBA" id="ARBA00021315"/>
    </source>
</evidence>
<dbReference type="Pfam" id="PF02463">
    <property type="entry name" value="SMC_N"/>
    <property type="match status" value="1"/>
</dbReference>
<evidence type="ECO:0000256" key="7">
    <source>
        <dbReference type="ARBA" id="ARBA00023204"/>
    </source>
</evidence>
<dbReference type="EMBL" id="CP060632">
    <property type="protein sequence ID" value="QNM00561.1"/>
    <property type="molecule type" value="Genomic_DNA"/>
</dbReference>
<comment type="similarity">
    <text evidence="2 9">Belongs to the RecN family.</text>
</comment>
<keyword evidence="12" id="KW-1185">Reference proteome</keyword>
<dbReference type="GO" id="GO:0009432">
    <property type="term" value="P:SOS response"/>
    <property type="evidence" value="ECO:0007669"/>
    <property type="project" value="TreeGrafter"/>
</dbReference>
<dbReference type="FunFam" id="3.40.50.300:FF:000356">
    <property type="entry name" value="DNA repair protein RecN"/>
    <property type="match status" value="1"/>
</dbReference>
<comment type="function">
    <text evidence="1 9">May be involved in recombinational repair of damaged DNA.</text>
</comment>
<evidence type="ECO:0000256" key="4">
    <source>
        <dbReference type="ARBA" id="ARBA00022741"/>
    </source>
</evidence>
<dbReference type="Gene3D" id="3.40.50.300">
    <property type="entry name" value="P-loop containing nucleotide triphosphate hydrolases"/>
    <property type="match status" value="2"/>
</dbReference>
<dbReference type="Proteomes" id="UP000515819">
    <property type="component" value="Chromosome"/>
</dbReference>
<keyword evidence="6" id="KW-0067">ATP-binding</keyword>
<sequence>MLLTMHIKNIALIEEIDIDFHEQLNILTGETGAGKSIIIGSLGICLGGKFPKELLRDDTKDGLVELVFSVDQPAIVEALEKLEVTPDEDGTLLISRRLSPNGRTVNRVNDTTVTITRLKEIASLLIDLHAQHEQQTLLKPAKHLEILDRFGGEDIQKLKKQVQEDYHIYRELVEEKKKGSMDEAEKNKRMDFLQYQIKEIKDAKLVDGEDVQLERQYKKAVNAKEILQYANDIYALTGYGATSAGEQLGRAIKDMRRLTELDEELADAAGILEDADGLLSDFNREISEYMKDMEFDEGQFREMESRLDQINSLKAKYGNSISRILESLAAFEKEYDALSGYEEHMQEIEAQWKKQTAKLEESCRVLSEHRRALSEKLCKKIRESLEDMNFNMVRFEMRFETSPNYSANGYDDACFYISTNVGEAMRPLHEVASGGELSRIMLAMKSCLANQDDTPTLVFDEIDVGISGRTAQKVAEKMSILSRQHQVICITHLSQIAAMADAHYLIEKNVENEKTISSIRLLSKEEEIEELARLIGGAKITETTIHTVTEMKGLAEQAKIN</sequence>
<evidence type="ECO:0000256" key="6">
    <source>
        <dbReference type="ARBA" id="ARBA00022840"/>
    </source>
</evidence>
<evidence type="ECO:0000313" key="11">
    <source>
        <dbReference type="EMBL" id="QNM00561.1"/>
    </source>
</evidence>
<dbReference type="InterPro" id="IPR003395">
    <property type="entry name" value="RecF/RecN/SMC_N"/>
</dbReference>
<keyword evidence="5 9" id="KW-0227">DNA damage</keyword>
<dbReference type="CDD" id="cd03241">
    <property type="entry name" value="ABC_RecN"/>
    <property type="match status" value="2"/>
</dbReference>
<dbReference type="GO" id="GO:0006310">
    <property type="term" value="P:DNA recombination"/>
    <property type="evidence" value="ECO:0007669"/>
    <property type="project" value="InterPro"/>
</dbReference>
<keyword evidence="7 9" id="KW-0234">DNA repair</keyword>
<evidence type="ECO:0000256" key="5">
    <source>
        <dbReference type="ARBA" id="ARBA00022763"/>
    </source>
</evidence>
<evidence type="ECO:0000256" key="2">
    <source>
        <dbReference type="ARBA" id="ARBA00009441"/>
    </source>
</evidence>
<dbReference type="InterPro" id="IPR027417">
    <property type="entry name" value="P-loop_NTPase"/>
</dbReference>
<protein>
    <recommendedName>
        <fullName evidence="3 9">DNA repair protein RecN</fullName>
    </recommendedName>
    <alternativeName>
        <fullName evidence="8 9">Recombination protein N</fullName>
    </alternativeName>
</protein>
<dbReference type="InterPro" id="IPR004604">
    <property type="entry name" value="DNA_recomb/repair_RecN"/>
</dbReference>
<proteinExistence type="inferred from homology"/>
<accession>A0A7G9FPS9</accession>
<organism evidence="11 12">
    <name type="scientific">Wujia chipingensis</name>
    <dbReference type="NCBI Taxonomy" id="2763670"/>
    <lineage>
        <taxon>Bacteria</taxon>
        <taxon>Bacillati</taxon>
        <taxon>Bacillota</taxon>
        <taxon>Clostridia</taxon>
        <taxon>Lachnospirales</taxon>
        <taxon>Lachnospiraceae</taxon>
        <taxon>Wujia</taxon>
    </lineage>
</organism>
<name>A0A7G9FPS9_9FIRM</name>
<dbReference type="PANTHER" id="PTHR11059">
    <property type="entry name" value="DNA REPAIR PROTEIN RECN"/>
    <property type="match status" value="1"/>
</dbReference>
<evidence type="ECO:0000313" key="12">
    <source>
        <dbReference type="Proteomes" id="UP000515819"/>
    </source>
</evidence>
<dbReference type="GO" id="GO:0043590">
    <property type="term" value="C:bacterial nucleoid"/>
    <property type="evidence" value="ECO:0007669"/>
    <property type="project" value="TreeGrafter"/>
</dbReference>
<evidence type="ECO:0000256" key="1">
    <source>
        <dbReference type="ARBA" id="ARBA00003618"/>
    </source>
</evidence>
<dbReference type="SUPFAM" id="SSF52540">
    <property type="entry name" value="P-loop containing nucleoside triphosphate hydrolases"/>
    <property type="match status" value="1"/>
</dbReference>
<evidence type="ECO:0000259" key="10">
    <source>
        <dbReference type="Pfam" id="PF02463"/>
    </source>
</evidence>
<dbReference type="NCBIfam" id="TIGR00634">
    <property type="entry name" value="recN"/>
    <property type="match status" value="1"/>
</dbReference>
<reference evidence="11 12" key="1">
    <citation type="submission" date="2020-08" db="EMBL/GenBank/DDBJ databases">
        <authorList>
            <person name="Liu C."/>
            <person name="Sun Q."/>
        </authorList>
    </citation>
    <scope>NUCLEOTIDE SEQUENCE [LARGE SCALE GENOMIC DNA]</scope>
    <source>
        <strain evidence="11 12">NSJ-4</strain>
    </source>
</reference>
<evidence type="ECO:0000256" key="8">
    <source>
        <dbReference type="ARBA" id="ARBA00033408"/>
    </source>
</evidence>
<dbReference type="GO" id="GO:0005524">
    <property type="term" value="F:ATP binding"/>
    <property type="evidence" value="ECO:0007669"/>
    <property type="project" value="UniProtKB-KW"/>
</dbReference>
<dbReference type="GO" id="GO:0006281">
    <property type="term" value="P:DNA repair"/>
    <property type="evidence" value="ECO:0007669"/>
    <property type="project" value="UniProtKB-KW"/>
</dbReference>
<feature type="domain" description="RecF/RecN/SMC N-terminal" evidence="10">
    <location>
        <begin position="9"/>
        <end position="509"/>
    </location>
</feature>
<keyword evidence="4" id="KW-0547">Nucleotide-binding</keyword>
<dbReference type="KEGG" id="wcp:H9Q76_04565"/>
<dbReference type="PIRSF" id="PIRSF003128">
    <property type="entry name" value="RecN"/>
    <property type="match status" value="1"/>
</dbReference>
<evidence type="ECO:0000256" key="9">
    <source>
        <dbReference type="PIRNR" id="PIRNR003128"/>
    </source>
</evidence>